<dbReference type="GO" id="GO:0000215">
    <property type="term" value="F:tRNA 2'-phosphotransferase activity"/>
    <property type="evidence" value="ECO:0007669"/>
    <property type="project" value="TreeGrafter"/>
</dbReference>
<dbReference type="Gene3D" id="3.20.170.30">
    <property type="match status" value="1"/>
</dbReference>
<evidence type="ECO:0000256" key="1">
    <source>
        <dbReference type="ARBA" id="ARBA00009836"/>
    </source>
</evidence>
<protein>
    <submittedName>
        <fullName evidence="4">Uncharacterized protein</fullName>
    </submittedName>
</protein>
<dbReference type="PANTHER" id="PTHR12684">
    <property type="entry name" value="PUTATIVE PHOSPHOTRANSFERASE"/>
    <property type="match status" value="1"/>
</dbReference>
<dbReference type="GO" id="GO:0006388">
    <property type="term" value="P:tRNA splicing, via endonucleolytic cleavage and ligation"/>
    <property type="evidence" value="ECO:0007669"/>
    <property type="project" value="TreeGrafter"/>
</dbReference>
<dbReference type="Pfam" id="PF01885">
    <property type="entry name" value="PTS_2-RNA"/>
    <property type="match status" value="1"/>
</dbReference>
<evidence type="ECO:0000313" key="5">
    <source>
        <dbReference type="Proteomes" id="UP000242188"/>
    </source>
</evidence>
<evidence type="ECO:0000313" key="4">
    <source>
        <dbReference type="EMBL" id="OWF37859.1"/>
    </source>
</evidence>
<name>A0A210PMY3_MIZYE</name>
<dbReference type="AlphaFoldDB" id="A0A210PMY3"/>
<organism evidence="4 5">
    <name type="scientific">Mizuhopecten yessoensis</name>
    <name type="common">Japanese scallop</name>
    <name type="synonym">Patinopecten yessoensis</name>
    <dbReference type="NCBI Taxonomy" id="6573"/>
    <lineage>
        <taxon>Eukaryota</taxon>
        <taxon>Metazoa</taxon>
        <taxon>Spiralia</taxon>
        <taxon>Lophotrochozoa</taxon>
        <taxon>Mollusca</taxon>
        <taxon>Bivalvia</taxon>
        <taxon>Autobranchia</taxon>
        <taxon>Pteriomorphia</taxon>
        <taxon>Pectinida</taxon>
        <taxon>Pectinoidea</taxon>
        <taxon>Pectinidae</taxon>
        <taxon>Mizuhopecten</taxon>
    </lineage>
</organism>
<keyword evidence="5" id="KW-1185">Reference proteome</keyword>
<proteinExistence type="inferred from homology"/>
<evidence type="ECO:0000256" key="2">
    <source>
        <dbReference type="ARBA" id="ARBA00022679"/>
    </source>
</evidence>
<gene>
    <name evidence="4" type="ORF">KP79_PYT25276</name>
</gene>
<accession>A0A210PMY3</accession>
<dbReference type="InterPro" id="IPR042081">
    <property type="entry name" value="RNA_2'-PTrans_C"/>
</dbReference>
<keyword evidence="2" id="KW-0808">Transferase</keyword>
<sequence>MFTGIPEDSPPSSGHINPVKLHLLGSPITNPSSVKYCTHGTTKKALPIIKKDGLQKMNRQYVVHFAKNKTCLKKGSNVIITLDVPKYLRAGMRLYRLDDGNITASCNRDNVIKPVYFKCVTIR</sequence>
<evidence type="ECO:0000256" key="3">
    <source>
        <dbReference type="ARBA" id="ARBA00023027"/>
    </source>
</evidence>
<reference evidence="4 5" key="1">
    <citation type="journal article" date="2017" name="Nat. Ecol. Evol.">
        <title>Scallop genome provides insights into evolution of bilaterian karyotype and development.</title>
        <authorList>
            <person name="Wang S."/>
            <person name="Zhang J."/>
            <person name="Jiao W."/>
            <person name="Li J."/>
            <person name="Xun X."/>
            <person name="Sun Y."/>
            <person name="Guo X."/>
            <person name="Huan P."/>
            <person name="Dong B."/>
            <person name="Zhang L."/>
            <person name="Hu X."/>
            <person name="Sun X."/>
            <person name="Wang J."/>
            <person name="Zhao C."/>
            <person name="Wang Y."/>
            <person name="Wang D."/>
            <person name="Huang X."/>
            <person name="Wang R."/>
            <person name="Lv J."/>
            <person name="Li Y."/>
            <person name="Zhang Z."/>
            <person name="Liu B."/>
            <person name="Lu W."/>
            <person name="Hui Y."/>
            <person name="Liang J."/>
            <person name="Zhou Z."/>
            <person name="Hou R."/>
            <person name="Li X."/>
            <person name="Liu Y."/>
            <person name="Li H."/>
            <person name="Ning X."/>
            <person name="Lin Y."/>
            <person name="Zhao L."/>
            <person name="Xing Q."/>
            <person name="Dou J."/>
            <person name="Li Y."/>
            <person name="Mao J."/>
            <person name="Guo H."/>
            <person name="Dou H."/>
            <person name="Li T."/>
            <person name="Mu C."/>
            <person name="Jiang W."/>
            <person name="Fu Q."/>
            <person name="Fu X."/>
            <person name="Miao Y."/>
            <person name="Liu J."/>
            <person name="Yu Q."/>
            <person name="Li R."/>
            <person name="Liao H."/>
            <person name="Li X."/>
            <person name="Kong Y."/>
            <person name="Jiang Z."/>
            <person name="Chourrout D."/>
            <person name="Li R."/>
            <person name="Bao Z."/>
        </authorList>
    </citation>
    <scope>NUCLEOTIDE SEQUENCE [LARGE SCALE GENOMIC DNA]</scope>
    <source>
        <strain evidence="4 5">PY_sf001</strain>
    </source>
</reference>
<dbReference type="Proteomes" id="UP000242188">
    <property type="component" value="Unassembled WGS sequence"/>
</dbReference>
<dbReference type="OrthoDB" id="419694at2759"/>
<comment type="similarity">
    <text evidence="1">Belongs to the KptA/TPT1 family.</text>
</comment>
<dbReference type="PANTHER" id="PTHR12684:SF2">
    <property type="entry name" value="TRNA 2'-PHOSPHOTRANSFERASE 1"/>
    <property type="match status" value="1"/>
</dbReference>
<keyword evidence="3" id="KW-0520">NAD</keyword>
<comment type="caution">
    <text evidence="4">The sequence shown here is derived from an EMBL/GenBank/DDBJ whole genome shotgun (WGS) entry which is preliminary data.</text>
</comment>
<dbReference type="EMBL" id="NEDP02005578">
    <property type="protein sequence ID" value="OWF37859.1"/>
    <property type="molecule type" value="Genomic_DNA"/>
</dbReference>
<dbReference type="SUPFAM" id="SSF56399">
    <property type="entry name" value="ADP-ribosylation"/>
    <property type="match status" value="1"/>
</dbReference>
<dbReference type="InterPro" id="IPR002745">
    <property type="entry name" value="Ptrans_KptA/Tpt1"/>
</dbReference>